<dbReference type="Proteomes" id="UP000184268">
    <property type="component" value="Unassembled WGS sequence"/>
</dbReference>
<dbReference type="AlphaFoldDB" id="A0A1M5YTE1"/>
<evidence type="ECO:0000259" key="1">
    <source>
        <dbReference type="Pfam" id="PF01902"/>
    </source>
</evidence>
<proteinExistence type="predicted"/>
<gene>
    <name evidence="2" type="ORF">SAMN02745129_4361</name>
</gene>
<dbReference type="STRING" id="299255.SAMN02745129_4361"/>
<feature type="domain" description="Diphthamide synthase" evidence="1">
    <location>
        <begin position="19"/>
        <end position="229"/>
    </location>
</feature>
<protein>
    <submittedName>
        <fullName evidence="2">MJ0570-related uncharacterized domain-containing protein</fullName>
    </submittedName>
</protein>
<dbReference type="InterPro" id="IPR002761">
    <property type="entry name" value="Diphthami_syn_dom"/>
</dbReference>
<sequence length="237" mass="26181">MAIFCGREQGVSVTQLLKTWLSWSSGKDSAWALHQLKRDPNVELLGLFTTVNRSAERVAIHGVREALLQAQANSLGLPLVVIDLPFPCSNEDYQACMAHFHQQACDAGIQALAFGDLFLEDVRDYRLKTLEGTGLTPLFPLWGLDTAKLAQTMVQQGLKATIACVQSDKLEAQWLGRAFDQTLLDTLPEGIDPCGEFGEFHTFAWDGPDFSYPIAVTLGEQVQREGARFIDLLPAEE</sequence>
<reference evidence="2 3" key="1">
    <citation type="submission" date="2016-11" db="EMBL/GenBank/DDBJ databases">
        <authorList>
            <person name="Jaros S."/>
            <person name="Januszkiewicz K."/>
            <person name="Wedrychowicz H."/>
        </authorList>
    </citation>
    <scope>NUCLEOTIDE SEQUENCE [LARGE SCALE GENOMIC DNA]</scope>
    <source>
        <strain evidence="2 3">DSM 16917</strain>
    </source>
</reference>
<dbReference type="SUPFAM" id="SSF52402">
    <property type="entry name" value="Adenine nucleotide alpha hydrolases-like"/>
    <property type="match status" value="1"/>
</dbReference>
<dbReference type="Gene3D" id="3.40.50.620">
    <property type="entry name" value="HUPs"/>
    <property type="match status" value="1"/>
</dbReference>
<organism evidence="2 3">
    <name type="scientific">Ferrimonas marina</name>
    <dbReference type="NCBI Taxonomy" id="299255"/>
    <lineage>
        <taxon>Bacteria</taxon>
        <taxon>Pseudomonadati</taxon>
        <taxon>Pseudomonadota</taxon>
        <taxon>Gammaproteobacteria</taxon>
        <taxon>Alteromonadales</taxon>
        <taxon>Ferrimonadaceae</taxon>
        <taxon>Ferrimonas</taxon>
    </lineage>
</organism>
<dbReference type="InterPro" id="IPR014729">
    <property type="entry name" value="Rossmann-like_a/b/a_fold"/>
</dbReference>
<evidence type="ECO:0000313" key="3">
    <source>
        <dbReference type="Proteomes" id="UP000184268"/>
    </source>
</evidence>
<dbReference type="Gene3D" id="3.90.1490.10">
    <property type="entry name" value="putative n-type atp pyrophosphatase, domain 2"/>
    <property type="match status" value="1"/>
</dbReference>
<dbReference type="EMBL" id="FQXG01000008">
    <property type="protein sequence ID" value="SHI14833.1"/>
    <property type="molecule type" value="Genomic_DNA"/>
</dbReference>
<accession>A0A1M5YTE1</accession>
<keyword evidence="3" id="KW-1185">Reference proteome</keyword>
<dbReference type="Pfam" id="PF01902">
    <property type="entry name" value="Diphthami_syn_2"/>
    <property type="match status" value="1"/>
</dbReference>
<name>A0A1M5YTE1_9GAMM</name>
<dbReference type="OrthoDB" id="9789567at2"/>
<evidence type="ECO:0000313" key="2">
    <source>
        <dbReference type="EMBL" id="SHI14833.1"/>
    </source>
</evidence>